<dbReference type="SUPFAM" id="SSF53850">
    <property type="entry name" value="Periplasmic binding protein-like II"/>
    <property type="match status" value="1"/>
</dbReference>
<dbReference type="Proteomes" id="UP000248330">
    <property type="component" value="Unassembled WGS sequence"/>
</dbReference>
<evidence type="ECO:0000256" key="2">
    <source>
        <dbReference type="ARBA" id="ARBA00023015"/>
    </source>
</evidence>
<dbReference type="InterPro" id="IPR000847">
    <property type="entry name" value="LysR_HTH_N"/>
</dbReference>
<evidence type="ECO:0000256" key="3">
    <source>
        <dbReference type="ARBA" id="ARBA00023125"/>
    </source>
</evidence>
<dbReference type="SUPFAM" id="SSF46785">
    <property type="entry name" value="Winged helix' DNA-binding domain"/>
    <property type="match status" value="1"/>
</dbReference>
<dbReference type="EMBL" id="QICN01000001">
    <property type="protein sequence ID" value="PXV71464.1"/>
    <property type="molecule type" value="Genomic_DNA"/>
</dbReference>
<proteinExistence type="inferred from homology"/>
<dbReference type="PANTHER" id="PTHR30126">
    <property type="entry name" value="HTH-TYPE TRANSCRIPTIONAL REGULATOR"/>
    <property type="match status" value="1"/>
</dbReference>
<dbReference type="PROSITE" id="PS50931">
    <property type="entry name" value="HTH_LYSR"/>
    <property type="match status" value="1"/>
</dbReference>
<dbReference type="InterPro" id="IPR036388">
    <property type="entry name" value="WH-like_DNA-bd_sf"/>
</dbReference>
<dbReference type="InterPro" id="IPR036390">
    <property type="entry name" value="WH_DNA-bd_sf"/>
</dbReference>
<comment type="similarity">
    <text evidence="1">Belongs to the LysR transcriptional regulatory family.</text>
</comment>
<reference evidence="6 7" key="1">
    <citation type="submission" date="2018-04" db="EMBL/GenBank/DDBJ databases">
        <title>Genomic Encyclopedia of Type Strains, Phase IV (KMG-IV): sequencing the most valuable type-strain genomes for metagenomic binning, comparative biology and taxonomic classification.</title>
        <authorList>
            <person name="Goeker M."/>
        </authorList>
    </citation>
    <scope>NUCLEOTIDE SEQUENCE [LARGE SCALE GENOMIC DNA]</scope>
    <source>
        <strain evidence="6 7">DSM 104150</strain>
    </source>
</reference>
<keyword evidence="7" id="KW-1185">Reference proteome</keyword>
<dbReference type="AlphaFoldDB" id="A0A318EKU4"/>
<accession>A0A318EKU4</accession>
<keyword evidence="2" id="KW-0805">Transcription regulation</keyword>
<feature type="domain" description="HTH lysR-type" evidence="5">
    <location>
        <begin position="1"/>
        <end position="58"/>
    </location>
</feature>
<dbReference type="GO" id="GO:0000976">
    <property type="term" value="F:transcription cis-regulatory region binding"/>
    <property type="evidence" value="ECO:0007669"/>
    <property type="project" value="TreeGrafter"/>
</dbReference>
<gene>
    <name evidence="6" type="ORF">C8D93_101515</name>
</gene>
<dbReference type="Gene3D" id="1.10.10.10">
    <property type="entry name" value="Winged helix-like DNA-binding domain superfamily/Winged helix DNA-binding domain"/>
    <property type="match status" value="1"/>
</dbReference>
<evidence type="ECO:0000256" key="4">
    <source>
        <dbReference type="ARBA" id="ARBA00023163"/>
    </source>
</evidence>
<dbReference type="PRINTS" id="PR00039">
    <property type="entry name" value="HTHLYSR"/>
</dbReference>
<keyword evidence="3" id="KW-0238">DNA-binding</keyword>
<dbReference type="FunFam" id="1.10.10.10:FF:000001">
    <property type="entry name" value="LysR family transcriptional regulator"/>
    <property type="match status" value="1"/>
</dbReference>
<dbReference type="InterPro" id="IPR005119">
    <property type="entry name" value="LysR_subst-bd"/>
</dbReference>
<dbReference type="Pfam" id="PF00126">
    <property type="entry name" value="HTH_1"/>
    <property type="match status" value="1"/>
</dbReference>
<organism evidence="6 7">
    <name type="scientific">Sinimarinibacterium flocculans</name>
    <dbReference type="NCBI Taxonomy" id="985250"/>
    <lineage>
        <taxon>Bacteria</taxon>
        <taxon>Pseudomonadati</taxon>
        <taxon>Pseudomonadota</taxon>
        <taxon>Gammaproteobacteria</taxon>
        <taxon>Nevskiales</taxon>
        <taxon>Nevskiaceae</taxon>
        <taxon>Sinimarinibacterium</taxon>
    </lineage>
</organism>
<sequence length="288" mass="31634">MDTQLLTAFVAVAEAGSFTVAAERLHLSQPAVSKRITALESQIGQSLFDRVGRSVGLTDAGRTLLPYAHKTLQDIEDARRALSQLHAQVGGRLSIGTSHHIGLHRLPPVLGQFTREFPQVDLDIHFMDSEVVCQAVLAGQLELGIVTLPTQPLAQLQQRLVWPDPLVVVAAPDHPLAGRRQVSLVQLAGHPAVLPDEATYTHRIVTRALEREGVRPHVRLATNYLETLKMLAGIGLGWSVLPESMLDDTLARLHVPRLRLHRELGLVWHERRTRSGAAQALMRLLPAA</sequence>
<dbReference type="Pfam" id="PF03466">
    <property type="entry name" value="LysR_substrate"/>
    <property type="match status" value="1"/>
</dbReference>
<evidence type="ECO:0000256" key="1">
    <source>
        <dbReference type="ARBA" id="ARBA00009437"/>
    </source>
</evidence>
<keyword evidence="4" id="KW-0804">Transcription</keyword>
<dbReference type="GO" id="GO:0003700">
    <property type="term" value="F:DNA-binding transcription factor activity"/>
    <property type="evidence" value="ECO:0007669"/>
    <property type="project" value="InterPro"/>
</dbReference>
<dbReference type="CDD" id="cd05466">
    <property type="entry name" value="PBP2_LTTR_substrate"/>
    <property type="match status" value="1"/>
</dbReference>
<dbReference type="RefSeq" id="WP_110263577.1">
    <property type="nucleotide sequence ID" value="NZ_CAKZQT010000007.1"/>
</dbReference>
<protein>
    <submittedName>
        <fullName evidence="6">LysR family transcriptional regulator</fullName>
    </submittedName>
</protein>
<dbReference type="OrthoDB" id="9803735at2"/>
<dbReference type="PANTHER" id="PTHR30126:SF81">
    <property type="entry name" value="HTH-TYPE TRANSCRIPTIONAL REGULATOR ILVY"/>
    <property type="match status" value="1"/>
</dbReference>
<name>A0A318EKU4_9GAMM</name>
<evidence type="ECO:0000259" key="5">
    <source>
        <dbReference type="PROSITE" id="PS50931"/>
    </source>
</evidence>
<comment type="caution">
    <text evidence="6">The sequence shown here is derived from an EMBL/GenBank/DDBJ whole genome shotgun (WGS) entry which is preliminary data.</text>
</comment>
<evidence type="ECO:0000313" key="6">
    <source>
        <dbReference type="EMBL" id="PXV71464.1"/>
    </source>
</evidence>
<evidence type="ECO:0000313" key="7">
    <source>
        <dbReference type="Proteomes" id="UP000248330"/>
    </source>
</evidence>
<dbReference type="Gene3D" id="3.40.190.290">
    <property type="match status" value="1"/>
</dbReference>